<name>A0A6J5US35_PRUAR</name>
<keyword evidence="10" id="KW-1133">Transmembrane helix</keyword>
<dbReference type="SUPFAM" id="SSF52317">
    <property type="entry name" value="Class I glutamine amidotransferase-like"/>
    <property type="match status" value="1"/>
</dbReference>
<dbReference type="PROSITE" id="PS51273">
    <property type="entry name" value="GATASE_TYPE_1"/>
    <property type="match status" value="1"/>
</dbReference>
<feature type="transmembrane region" description="Helical" evidence="10">
    <location>
        <begin position="428"/>
        <end position="448"/>
    </location>
</feature>
<dbReference type="GO" id="GO:0042802">
    <property type="term" value="F:identical protein binding"/>
    <property type="evidence" value="ECO:0007669"/>
    <property type="project" value="TreeGrafter"/>
</dbReference>
<dbReference type="EC" id="6.3.4.2" evidence="3"/>
<evidence type="ECO:0000256" key="2">
    <source>
        <dbReference type="ARBA" id="ARBA00007533"/>
    </source>
</evidence>
<organism evidence="12 13">
    <name type="scientific">Prunus armeniaca</name>
    <name type="common">Apricot</name>
    <name type="synonym">Armeniaca vulgaris</name>
    <dbReference type="NCBI Taxonomy" id="36596"/>
    <lineage>
        <taxon>Eukaryota</taxon>
        <taxon>Viridiplantae</taxon>
        <taxon>Streptophyta</taxon>
        <taxon>Embryophyta</taxon>
        <taxon>Tracheophyta</taxon>
        <taxon>Spermatophyta</taxon>
        <taxon>Magnoliopsida</taxon>
        <taxon>eudicotyledons</taxon>
        <taxon>Gunneridae</taxon>
        <taxon>Pentapetalae</taxon>
        <taxon>rosids</taxon>
        <taxon>fabids</taxon>
        <taxon>Rosales</taxon>
        <taxon>Rosaceae</taxon>
        <taxon>Amygdaloideae</taxon>
        <taxon>Amygdaleae</taxon>
        <taxon>Prunus</taxon>
    </lineage>
</organism>
<dbReference type="Gene3D" id="3.40.50.880">
    <property type="match status" value="1"/>
</dbReference>
<evidence type="ECO:0000259" key="11">
    <source>
        <dbReference type="Pfam" id="PF00117"/>
    </source>
</evidence>
<dbReference type="EMBL" id="CAEKDK010000005">
    <property type="protein sequence ID" value="CAB4279340.1"/>
    <property type="molecule type" value="Genomic_DNA"/>
</dbReference>
<evidence type="ECO:0000256" key="9">
    <source>
        <dbReference type="ARBA" id="ARBA00047781"/>
    </source>
</evidence>
<dbReference type="Gene3D" id="3.40.50.300">
    <property type="entry name" value="P-loop containing nucleotide triphosphate hydrolases"/>
    <property type="match status" value="1"/>
</dbReference>
<proteinExistence type="inferred from homology"/>
<dbReference type="Pfam" id="PF00117">
    <property type="entry name" value="GATase"/>
    <property type="match status" value="1"/>
</dbReference>
<evidence type="ECO:0000256" key="8">
    <source>
        <dbReference type="ARBA" id="ARBA00022975"/>
    </source>
</evidence>
<dbReference type="GO" id="GO:0019856">
    <property type="term" value="P:pyrimidine nucleobase biosynthetic process"/>
    <property type="evidence" value="ECO:0007669"/>
    <property type="project" value="TreeGrafter"/>
</dbReference>
<dbReference type="Proteomes" id="UP000507222">
    <property type="component" value="Unassembled WGS sequence"/>
</dbReference>
<dbReference type="PANTHER" id="PTHR11550:SF40">
    <property type="entry name" value="CTP SYNTHASE"/>
    <property type="match status" value="1"/>
</dbReference>
<dbReference type="GO" id="GO:0005524">
    <property type="term" value="F:ATP binding"/>
    <property type="evidence" value="ECO:0007669"/>
    <property type="project" value="UniProtKB-KW"/>
</dbReference>
<evidence type="ECO:0000256" key="10">
    <source>
        <dbReference type="SAM" id="Phobius"/>
    </source>
</evidence>
<keyword evidence="4" id="KW-0436">Ligase</keyword>
<feature type="domain" description="Glutamine amidotransferase" evidence="11">
    <location>
        <begin position="89"/>
        <end position="322"/>
    </location>
</feature>
<protein>
    <recommendedName>
        <fullName evidence="3">CTP synthase (glutamine hydrolyzing)</fullName>
        <ecNumber evidence="3">6.3.4.2</ecNumber>
    </recommendedName>
</protein>
<gene>
    <name evidence="12" type="ORF">CURHAP_LOCUS31563</name>
</gene>
<evidence type="ECO:0000256" key="7">
    <source>
        <dbReference type="ARBA" id="ARBA00022962"/>
    </source>
</evidence>
<dbReference type="InterPro" id="IPR004468">
    <property type="entry name" value="CTP_synthase"/>
</dbReference>
<evidence type="ECO:0000313" key="13">
    <source>
        <dbReference type="Proteomes" id="UP000507222"/>
    </source>
</evidence>
<keyword evidence="5" id="KW-0547">Nucleotide-binding</keyword>
<dbReference type="GO" id="GO:0044210">
    <property type="term" value="P:'de novo' CTP biosynthetic process"/>
    <property type="evidence" value="ECO:0007669"/>
    <property type="project" value="UniProtKB-UniPathway"/>
</dbReference>
<dbReference type="InterPro" id="IPR027417">
    <property type="entry name" value="P-loop_NTPase"/>
</dbReference>
<evidence type="ECO:0000313" key="12">
    <source>
        <dbReference type="EMBL" id="CAB4279340.1"/>
    </source>
</evidence>
<evidence type="ECO:0000256" key="4">
    <source>
        <dbReference type="ARBA" id="ARBA00022598"/>
    </source>
</evidence>
<dbReference type="AlphaFoldDB" id="A0A6J5US35"/>
<reference evidence="12 13" key="1">
    <citation type="submission" date="2020-05" db="EMBL/GenBank/DDBJ databases">
        <authorList>
            <person name="Campoy J."/>
            <person name="Schneeberger K."/>
            <person name="Spophaly S."/>
        </authorList>
    </citation>
    <scope>NUCLEOTIDE SEQUENCE [LARGE SCALE GENOMIC DNA]</scope>
    <source>
        <strain evidence="12">PruArmRojPasFocal</strain>
    </source>
</reference>
<accession>A0A6J5US35</accession>
<comment type="pathway">
    <text evidence="1">Pyrimidine metabolism; CTP biosynthesis via de novo pathway; CTP from UDP: step 2/2.</text>
</comment>
<sequence>MEDTLLTSQGQTNTIWAGNILNIHDVPNIWHIPLLLRNQNAHHSILQQLNLLSIAMPPELRDWTKMAETYDNLTNSVRIAMVGKYVGFTDSYLSVVKALLHACVACSLKPSIDWIAASDLEDDSAKLTPEAHAAAWETLKNSACVLVPGGFGDRGVKGMILAAKYARENNVPYLGICLGMQISVIEFARSVWSLERADSTEFDEHTPNPVVVFMPEGSRTHMGRTMRLGCRRTLFQTPDCITSKLYHNSEYVDERHRHRYEVNPDVIGILEEAGLKFVGKDDSGRRMEILELPSHPFYIGVQFHPEFKSRPGKPSALFLGLILAATGQLETYLDQHPNTTRDINEVHGGGCSTVQFEDGENGSLIEGQLTLKVILIIIAMMMMTSKALEKVGDNPQFHHEASSEDTAFSCPRQCPTQQLPCSTTPIRMMMMTITINSFLDIFIIISIVNN</sequence>
<evidence type="ECO:0000256" key="6">
    <source>
        <dbReference type="ARBA" id="ARBA00022840"/>
    </source>
</evidence>
<dbReference type="FunFam" id="3.40.50.880:FF:000012">
    <property type="entry name" value="CTP synthase"/>
    <property type="match status" value="1"/>
</dbReference>
<evidence type="ECO:0000256" key="1">
    <source>
        <dbReference type="ARBA" id="ARBA00005171"/>
    </source>
</evidence>
<keyword evidence="10" id="KW-0472">Membrane</keyword>
<comment type="catalytic activity">
    <reaction evidence="9">
        <text>UTP + L-glutamine + ATP + H2O = CTP + L-glutamate + ADP + phosphate + 2 H(+)</text>
        <dbReference type="Rhea" id="RHEA:26426"/>
        <dbReference type="ChEBI" id="CHEBI:15377"/>
        <dbReference type="ChEBI" id="CHEBI:15378"/>
        <dbReference type="ChEBI" id="CHEBI:29985"/>
        <dbReference type="ChEBI" id="CHEBI:30616"/>
        <dbReference type="ChEBI" id="CHEBI:37563"/>
        <dbReference type="ChEBI" id="CHEBI:43474"/>
        <dbReference type="ChEBI" id="CHEBI:46398"/>
        <dbReference type="ChEBI" id="CHEBI:58359"/>
        <dbReference type="ChEBI" id="CHEBI:456216"/>
        <dbReference type="EC" id="6.3.4.2"/>
    </reaction>
</comment>
<keyword evidence="10" id="KW-0812">Transmembrane</keyword>
<dbReference type="InterPro" id="IPR029062">
    <property type="entry name" value="Class_I_gatase-like"/>
</dbReference>
<dbReference type="UniPathway" id="UPA00159">
    <property type="reaction ID" value="UER00277"/>
</dbReference>
<keyword evidence="6" id="KW-0067">ATP-binding</keyword>
<dbReference type="InterPro" id="IPR017926">
    <property type="entry name" value="GATASE"/>
</dbReference>
<evidence type="ECO:0000256" key="5">
    <source>
        <dbReference type="ARBA" id="ARBA00022741"/>
    </source>
</evidence>
<evidence type="ECO:0000256" key="3">
    <source>
        <dbReference type="ARBA" id="ARBA00012291"/>
    </source>
</evidence>
<dbReference type="PANTHER" id="PTHR11550">
    <property type="entry name" value="CTP SYNTHASE"/>
    <property type="match status" value="1"/>
</dbReference>
<keyword evidence="8" id="KW-0665">Pyrimidine biosynthesis</keyword>
<keyword evidence="7" id="KW-0315">Glutamine amidotransferase</keyword>
<dbReference type="CDD" id="cd01746">
    <property type="entry name" value="GATase1_CTP_Synthase"/>
    <property type="match status" value="1"/>
</dbReference>
<dbReference type="GO" id="GO:0003883">
    <property type="term" value="F:CTP synthase activity"/>
    <property type="evidence" value="ECO:0007669"/>
    <property type="project" value="UniProtKB-EC"/>
</dbReference>
<dbReference type="InterPro" id="IPR033828">
    <property type="entry name" value="GATase1_CTP_Synthase"/>
</dbReference>
<comment type="similarity">
    <text evidence="2">Belongs to the CTP synthase family.</text>
</comment>